<feature type="compositionally biased region" description="Low complexity" evidence="1">
    <location>
        <begin position="116"/>
        <end position="126"/>
    </location>
</feature>
<reference evidence="2 3" key="1">
    <citation type="submission" date="2015-09" db="EMBL/GenBank/DDBJ databases">
        <title>Host preference determinants of Valsa canker pathogens revealed by comparative genomics.</title>
        <authorList>
            <person name="Yin Z."/>
            <person name="Huang L."/>
        </authorList>
    </citation>
    <scope>NUCLEOTIDE SEQUENCE [LARGE SCALE GENOMIC DNA]</scope>
    <source>
        <strain evidence="2 3">SXYLt</strain>
    </source>
</reference>
<sequence length="361" mass="40244">MSVTQATTTQPTQGEAIELLDGTGVDTKTTACEGRGAMGLERPKSPKWAVVEQLEAAADYLDAQDKGSDAAAGSVMQKLQQKHHATASYHDYPVSENYNFVPNVRLLDQYQPAWPDQPNQPDSSQQHGQGALAEHQEDVPRRPIDRLSSWKFQVPIQHAHSSLDDRNKPESVVPLAPISRNDASSAPLAQRRDIERLNSLAGSVPSPQTDMATSTSADCGWKASDIISGIQKEPVPWRKYSLLPQEVCRQQSMQDYIAWLEQDVLSRPQQDDSGTGTPNSQHNESQAYGMENLAHVDQVQGVQPFLEDGGQVGRLWETYTPPEIQTPCRSSLHGRADVQYMQDEEEQRFTSNFWRPNRYPI</sequence>
<dbReference type="Proteomes" id="UP000285146">
    <property type="component" value="Unassembled WGS sequence"/>
</dbReference>
<feature type="region of interest" description="Disordered" evidence="1">
    <location>
        <begin position="159"/>
        <end position="190"/>
    </location>
</feature>
<evidence type="ECO:0000313" key="2">
    <source>
        <dbReference type="EMBL" id="ROW10826.1"/>
    </source>
</evidence>
<feature type="region of interest" description="Disordered" evidence="1">
    <location>
        <begin position="111"/>
        <end position="140"/>
    </location>
</feature>
<proteinExistence type="predicted"/>
<evidence type="ECO:0000256" key="1">
    <source>
        <dbReference type="SAM" id="MobiDB-lite"/>
    </source>
</evidence>
<comment type="caution">
    <text evidence="2">The sequence shown here is derived from an EMBL/GenBank/DDBJ whole genome shotgun (WGS) entry which is preliminary data.</text>
</comment>
<organism evidence="2 3">
    <name type="scientific">Cytospora leucostoma</name>
    <dbReference type="NCBI Taxonomy" id="1230097"/>
    <lineage>
        <taxon>Eukaryota</taxon>
        <taxon>Fungi</taxon>
        <taxon>Dikarya</taxon>
        <taxon>Ascomycota</taxon>
        <taxon>Pezizomycotina</taxon>
        <taxon>Sordariomycetes</taxon>
        <taxon>Sordariomycetidae</taxon>
        <taxon>Diaporthales</taxon>
        <taxon>Cytosporaceae</taxon>
        <taxon>Cytospora</taxon>
    </lineage>
</organism>
<protein>
    <submittedName>
        <fullName evidence="2">Uncharacterized protein</fullName>
    </submittedName>
</protein>
<name>A0A423X4H9_9PEZI</name>
<dbReference type="EMBL" id="LKEB01000027">
    <property type="protein sequence ID" value="ROW10826.1"/>
    <property type="molecule type" value="Genomic_DNA"/>
</dbReference>
<dbReference type="AlphaFoldDB" id="A0A423X4H9"/>
<gene>
    <name evidence="2" type="ORF">VPNG_05290</name>
</gene>
<evidence type="ECO:0000313" key="3">
    <source>
        <dbReference type="Proteomes" id="UP000285146"/>
    </source>
</evidence>
<dbReference type="InParanoid" id="A0A423X4H9"/>
<accession>A0A423X4H9</accession>
<dbReference type="OrthoDB" id="5243103at2759"/>
<keyword evidence="3" id="KW-1185">Reference proteome</keyword>